<dbReference type="PANTHER" id="PTHR10000:SF8">
    <property type="entry name" value="HAD SUPERFAMILY HYDROLASE-LIKE, TYPE 3"/>
    <property type="match status" value="1"/>
</dbReference>
<dbReference type="SUPFAM" id="SSF56784">
    <property type="entry name" value="HAD-like"/>
    <property type="match status" value="1"/>
</dbReference>
<dbReference type="InterPro" id="IPR000150">
    <property type="entry name" value="Cof"/>
</dbReference>
<dbReference type="GO" id="GO:0016791">
    <property type="term" value="F:phosphatase activity"/>
    <property type="evidence" value="ECO:0007669"/>
    <property type="project" value="TreeGrafter"/>
</dbReference>
<proteinExistence type="predicted"/>
<evidence type="ECO:0000313" key="3">
    <source>
        <dbReference type="Proteomes" id="UP000195447"/>
    </source>
</evidence>
<dbReference type="Gene3D" id="3.40.50.1000">
    <property type="entry name" value="HAD superfamily/HAD-like"/>
    <property type="match status" value="1"/>
</dbReference>
<dbReference type="EMBL" id="NFKM01000001">
    <property type="protein sequence ID" value="OUP61914.1"/>
    <property type="molecule type" value="Genomic_DNA"/>
</dbReference>
<reference evidence="1" key="3">
    <citation type="submission" date="2023-01" db="EMBL/GenBank/DDBJ databases">
        <title>Human gut microbiome strain richness.</title>
        <authorList>
            <person name="Chen-Liaw A."/>
        </authorList>
    </citation>
    <scope>NUCLEOTIDE SEQUENCE</scope>
    <source>
        <strain evidence="1">D55st1_G4_D55t1_190419</strain>
    </source>
</reference>
<dbReference type="GeneID" id="79876265"/>
<dbReference type="Gene3D" id="3.30.1240.10">
    <property type="match status" value="1"/>
</dbReference>
<protein>
    <submittedName>
        <fullName evidence="1 2">Hydrolase</fullName>
    </submittedName>
</protein>
<dbReference type="RefSeq" id="WP_087157995.1">
    <property type="nucleotide sequence ID" value="NZ_CALHAA010000018.1"/>
</dbReference>
<reference evidence="3" key="1">
    <citation type="submission" date="2017-04" db="EMBL/GenBank/DDBJ databases">
        <title>Function of individual gut microbiota members based on whole genome sequencing of pure cultures obtained from chicken caecum.</title>
        <authorList>
            <person name="Medvecky M."/>
            <person name="Cejkova D."/>
            <person name="Polansky O."/>
            <person name="Karasova D."/>
            <person name="Kubasova T."/>
            <person name="Cizek A."/>
            <person name="Rychlik I."/>
        </authorList>
    </citation>
    <scope>NUCLEOTIDE SEQUENCE [LARGE SCALE GENOMIC DNA]</scope>
    <source>
        <strain evidence="3">An178</strain>
    </source>
</reference>
<dbReference type="EMBL" id="JAQNCK010000025">
    <property type="protein sequence ID" value="MDC0828823.1"/>
    <property type="molecule type" value="Genomic_DNA"/>
</dbReference>
<keyword evidence="2" id="KW-0378">Hydrolase</keyword>
<dbReference type="InterPro" id="IPR006379">
    <property type="entry name" value="HAD-SF_hydro_IIB"/>
</dbReference>
<dbReference type="NCBIfam" id="TIGR00099">
    <property type="entry name" value="Cof-subfamily"/>
    <property type="match status" value="1"/>
</dbReference>
<comment type="caution">
    <text evidence="2">The sequence shown here is derived from an EMBL/GenBank/DDBJ whole genome shotgun (WGS) entry which is preliminary data.</text>
</comment>
<dbReference type="Proteomes" id="UP000195447">
    <property type="component" value="Unassembled WGS sequence"/>
</dbReference>
<evidence type="ECO:0000313" key="1">
    <source>
        <dbReference type="EMBL" id="MDC0828823.1"/>
    </source>
</evidence>
<dbReference type="PANTHER" id="PTHR10000">
    <property type="entry name" value="PHOSPHOSERINE PHOSPHATASE"/>
    <property type="match status" value="1"/>
</dbReference>
<gene>
    <name evidence="2" type="ORF">B5F14_00565</name>
    <name evidence="1" type="ORF">POG00_08890</name>
</gene>
<dbReference type="SFLD" id="SFLDS00003">
    <property type="entry name" value="Haloacid_Dehalogenase"/>
    <property type="match status" value="1"/>
</dbReference>
<sequence>MKDLKLVICDIDSTLVDSKRNLMPTTRETIEKLHENGVYFGIASGRPLDELQRYAKIWGLSFEFDFVIGMNGSELWDNIHQKEYSYFKLKKEWIKEIIEFMRPFKSNYFIYYHDKLLAKGIDDMMIKSAHTSDKEIVVAKSDADFYQEENAKIMFRVTEDIMPEIEAYVEAHPNENYNGFKTQTTLMEFADKRINKSYALKKICEMNDFELENVAAFGDTTNDNEMLEVSGLGVCMINGSDDTKAVADDITLKSNNEDGVGDYLRTHFLDKLQ</sequence>
<keyword evidence="3" id="KW-1185">Reference proteome</keyword>
<dbReference type="AlphaFoldDB" id="A0A1Y3VJI0"/>
<reference evidence="2" key="2">
    <citation type="journal article" date="2018" name="BMC Genomics">
        <title>Whole genome sequencing and function prediction of 133 gut anaerobes isolated from chicken caecum in pure cultures.</title>
        <authorList>
            <person name="Medvecky M."/>
            <person name="Cejkova D."/>
            <person name="Polansky O."/>
            <person name="Karasova D."/>
            <person name="Kubasova T."/>
            <person name="Cizek A."/>
            <person name="Rychlik I."/>
        </authorList>
    </citation>
    <scope>NUCLEOTIDE SEQUENCE</scope>
    <source>
        <strain evidence="2">An178</strain>
    </source>
</reference>
<dbReference type="InterPro" id="IPR023214">
    <property type="entry name" value="HAD_sf"/>
</dbReference>
<accession>A0A1Y3VJI0</accession>
<dbReference type="Proteomes" id="UP001220658">
    <property type="component" value="Unassembled WGS sequence"/>
</dbReference>
<name>A0A1Y3VJI0_9FIRM</name>
<dbReference type="SFLD" id="SFLDG01140">
    <property type="entry name" value="C2.B:_Phosphomannomutase_and_P"/>
    <property type="match status" value="1"/>
</dbReference>
<dbReference type="Pfam" id="PF08282">
    <property type="entry name" value="Hydrolase_3"/>
    <property type="match status" value="1"/>
</dbReference>
<dbReference type="GO" id="GO:0000287">
    <property type="term" value="F:magnesium ion binding"/>
    <property type="evidence" value="ECO:0007669"/>
    <property type="project" value="TreeGrafter"/>
</dbReference>
<evidence type="ECO:0000313" key="2">
    <source>
        <dbReference type="EMBL" id="OUP61914.1"/>
    </source>
</evidence>
<dbReference type="GO" id="GO:0005829">
    <property type="term" value="C:cytosol"/>
    <property type="evidence" value="ECO:0007669"/>
    <property type="project" value="TreeGrafter"/>
</dbReference>
<organism evidence="2 3">
    <name type="scientific">Faecalitalea cylindroides</name>
    <dbReference type="NCBI Taxonomy" id="39483"/>
    <lineage>
        <taxon>Bacteria</taxon>
        <taxon>Bacillati</taxon>
        <taxon>Bacillota</taxon>
        <taxon>Erysipelotrichia</taxon>
        <taxon>Erysipelotrichales</taxon>
        <taxon>Erysipelotrichaceae</taxon>
        <taxon>Faecalitalea</taxon>
    </lineage>
</organism>
<dbReference type="NCBIfam" id="TIGR01484">
    <property type="entry name" value="HAD-SF-IIB"/>
    <property type="match status" value="1"/>
</dbReference>
<dbReference type="InterPro" id="IPR036412">
    <property type="entry name" value="HAD-like_sf"/>
</dbReference>